<evidence type="ECO:0000256" key="3">
    <source>
        <dbReference type="ARBA" id="ARBA00022548"/>
    </source>
</evidence>
<dbReference type="InterPro" id="IPR052542">
    <property type="entry name" value="Cholesterol_Oxidase"/>
</dbReference>
<dbReference type="InterPro" id="IPR007867">
    <property type="entry name" value="GMC_OxRtase_C"/>
</dbReference>
<dbReference type="AlphaFoldDB" id="A0A418Y323"/>
<dbReference type="EC" id="5.3.3.1" evidence="14"/>
<dbReference type="RefSeq" id="WP_119917486.1">
    <property type="nucleotide sequence ID" value="NZ_QYYA01000001.1"/>
</dbReference>
<dbReference type="GO" id="GO:0008203">
    <property type="term" value="P:cholesterol metabolic process"/>
    <property type="evidence" value="ECO:0007669"/>
    <property type="project" value="UniProtKB-KW"/>
</dbReference>
<keyword evidence="9" id="KW-0411">Iron-sulfur</keyword>
<evidence type="ECO:0000256" key="5">
    <source>
        <dbReference type="ARBA" id="ARBA00022723"/>
    </source>
</evidence>
<keyword evidence="4" id="KW-0285">Flavoprotein</keyword>
<gene>
    <name evidence="21" type="ORF">D4A39_03485</name>
</gene>
<dbReference type="GO" id="GO:0016995">
    <property type="term" value="F:cholesterol oxidase activity"/>
    <property type="evidence" value="ECO:0007669"/>
    <property type="project" value="UniProtKB-EC"/>
</dbReference>
<dbReference type="Pfam" id="PF13450">
    <property type="entry name" value="NAD_binding_8"/>
    <property type="match status" value="1"/>
</dbReference>
<keyword evidence="7" id="KW-0560">Oxidoreductase</keyword>
<keyword evidence="13" id="KW-0413">Isomerase</keyword>
<sequence>MEKVDVLVIGSGFGGAVMACRMAEKGSKVLVLERGRRWLASEYPSVTQRDWFWDEDEPEKQNGWIDFRYFGDMSVAMGAGVGGGSLIYANVSIEAKPQAFDHGWPEAIDYATLKPHYDTTGVMLNVQTLPENQWTPRTHLMKEAAEATGAGERFMVVPQAITFNPDWSSDLDDAYDARHSKQWTNDQGKQQGTCTHCGNCDLGCPVQAKNTLDLNYLAAAESAGAEIRPLHHVRTIRPLTGGGYEVRARDLDGQCWRVFRAEKVIVAAGSVGSTELLLRNRDQYKTLPKLSRALGHQWSCNGDFATAATYKGRSISPTRGPTISSAIDYLDGSDGGARYFVEDGGIPDVMGSMLDRLGKDPRFRGTRLGKAMLKYGQSSDPFSEMMPWFGQAMDDPGGRFYLGRRWYWPWKRNHLKLNWDYRKAEKAVNGLSERHLALTAATGGDPSTPPNWTLFKDLITPHPLGGCNMADSVDTGVVNHRGEVFNYPNLFVIDGAMVPRALGLNPSRTIAALAEYAASEMH</sequence>
<dbReference type="GO" id="GO:0050660">
    <property type="term" value="F:flavin adenine dinucleotide binding"/>
    <property type="evidence" value="ECO:0007669"/>
    <property type="project" value="InterPro"/>
</dbReference>
<comment type="similarity">
    <text evidence="2">Belongs to the GMC oxidoreductase family.</text>
</comment>
<dbReference type="PROSITE" id="PS51257">
    <property type="entry name" value="PROKAR_LIPOPROTEIN"/>
    <property type="match status" value="1"/>
</dbReference>
<dbReference type="EMBL" id="QYYA01000001">
    <property type="protein sequence ID" value="RJG19915.1"/>
    <property type="molecule type" value="Genomic_DNA"/>
</dbReference>
<dbReference type="Pfam" id="PF05199">
    <property type="entry name" value="GMC_oxred_C"/>
    <property type="match status" value="1"/>
</dbReference>
<accession>A0A418Y323</accession>
<evidence type="ECO:0000313" key="21">
    <source>
        <dbReference type="EMBL" id="RJG19915.1"/>
    </source>
</evidence>
<dbReference type="InterPro" id="IPR036188">
    <property type="entry name" value="FAD/NAD-bd_sf"/>
</dbReference>
<evidence type="ECO:0000256" key="14">
    <source>
        <dbReference type="ARBA" id="ARBA00038856"/>
    </source>
</evidence>
<evidence type="ECO:0000256" key="18">
    <source>
        <dbReference type="ARBA" id="ARBA00049778"/>
    </source>
</evidence>
<evidence type="ECO:0000256" key="11">
    <source>
        <dbReference type="ARBA" id="ARBA00023166"/>
    </source>
</evidence>
<organism evidence="21 22">
    <name type="scientific">Alcanivorax profundi</name>
    <dbReference type="NCBI Taxonomy" id="2338368"/>
    <lineage>
        <taxon>Bacteria</taxon>
        <taxon>Pseudomonadati</taxon>
        <taxon>Pseudomonadota</taxon>
        <taxon>Gammaproteobacteria</taxon>
        <taxon>Oceanospirillales</taxon>
        <taxon>Alcanivoracaceae</taxon>
        <taxon>Alcanivorax</taxon>
    </lineage>
</organism>
<dbReference type="OrthoDB" id="9787779at2"/>
<dbReference type="PANTHER" id="PTHR47470:SF1">
    <property type="entry name" value="FAD-DEPENDENT OXIDOREDUCTASE 2 FAD BINDING DOMAIN-CONTAINING PROTEIN"/>
    <property type="match status" value="1"/>
</dbReference>
<keyword evidence="5" id="KW-0479">Metal-binding</keyword>
<reference evidence="21 22" key="1">
    <citation type="submission" date="2018-09" db="EMBL/GenBank/DDBJ databases">
        <title>Alcanivorax profundi sp. nov., isolated from 1000 m-depth seawater of the Mariana Trench.</title>
        <authorList>
            <person name="Liu J."/>
        </authorList>
    </citation>
    <scope>NUCLEOTIDE SEQUENCE [LARGE SCALE GENOMIC DNA]</scope>
    <source>
        <strain evidence="21 22">MTEO17</strain>
    </source>
</reference>
<evidence type="ECO:0000256" key="17">
    <source>
        <dbReference type="ARBA" id="ARBA00049744"/>
    </source>
</evidence>
<evidence type="ECO:0000256" key="12">
    <source>
        <dbReference type="ARBA" id="ARBA00023221"/>
    </source>
</evidence>
<evidence type="ECO:0000256" key="15">
    <source>
        <dbReference type="ARBA" id="ARBA00049645"/>
    </source>
</evidence>
<proteinExistence type="inferred from homology"/>
<feature type="domain" description="Glucose-methanol-choline oxidoreductase C-terminal" evidence="20">
    <location>
        <begin position="461"/>
        <end position="514"/>
    </location>
</feature>
<evidence type="ECO:0000256" key="13">
    <source>
        <dbReference type="ARBA" id="ARBA00023235"/>
    </source>
</evidence>
<evidence type="ECO:0000256" key="6">
    <source>
        <dbReference type="ARBA" id="ARBA00022827"/>
    </source>
</evidence>
<keyword evidence="8" id="KW-0408">Iron</keyword>
<evidence type="ECO:0000256" key="7">
    <source>
        <dbReference type="ARBA" id="ARBA00023002"/>
    </source>
</evidence>
<comment type="pathway">
    <text evidence="15">Steroid metabolism; cholesterol degradation.</text>
</comment>
<dbReference type="PANTHER" id="PTHR47470">
    <property type="entry name" value="CHOLESTEROL OXIDASE"/>
    <property type="match status" value="1"/>
</dbReference>
<dbReference type="InterPro" id="IPR017900">
    <property type="entry name" value="4Fe4S_Fe_S_CS"/>
</dbReference>
<dbReference type="SUPFAM" id="SSF51905">
    <property type="entry name" value="FAD/NAD(P)-binding domain"/>
    <property type="match status" value="1"/>
</dbReference>
<evidence type="ECO:0000256" key="2">
    <source>
        <dbReference type="ARBA" id="ARBA00010790"/>
    </source>
</evidence>
<dbReference type="GO" id="GO:0004769">
    <property type="term" value="F:steroid Delta-isomerase activity"/>
    <property type="evidence" value="ECO:0007669"/>
    <property type="project" value="UniProtKB-EC"/>
</dbReference>
<evidence type="ECO:0000256" key="1">
    <source>
        <dbReference type="ARBA" id="ARBA00001974"/>
    </source>
</evidence>
<protein>
    <recommendedName>
        <fullName evidence="17">Cholesterol oxidase</fullName>
        <ecNumber evidence="16">1.1.3.6</ecNumber>
        <ecNumber evidence="14">5.3.3.1</ecNumber>
    </recommendedName>
    <alternativeName>
        <fullName evidence="18">Cholesterol isomerase</fullName>
    </alternativeName>
</protein>
<dbReference type="Proteomes" id="UP000283734">
    <property type="component" value="Unassembled WGS sequence"/>
</dbReference>
<dbReference type="Gene3D" id="3.50.50.60">
    <property type="entry name" value="FAD/NAD(P)-binding domain"/>
    <property type="match status" value="3"/>
</dbReference>
<feature type="domain" description="Glucose-methanol-choline oxidoreductase N-terminal" evidence="19">
    <location>
        <begin position="191"/>
        <end position="279"/>
    </location>
</feature>
<name>A0A418Y323_9GAMM</name>
<evidence type="ECO:0000313" key="22">
    <source>
        <dbReference type="Proteomes" id="UP000283734"/>
    </source>
</evidence>
<evidence type="ECO:0000256" key="16">
    <source>
        <dbReference type="ARBA" id="ARBA00049723"/>
    </source>
</evidence>
<evidence type="ECO:0000259" key="19">
    <source>
        <dbReference type="Pfam" id="PF00732"/>
    </source>
</evidence>
<dbReference type="EC" id="1.1.3.6" evidence="16"/>
<evidence type="ECO:0000256" key="8">
    <source>
        <dbReference type="ARBA" id="ARBA00023004"/>
    </source>
</evidence>
<keyword evidence="12" id="KW-0753">Steroid metabolism</keyword>
<comment type="cofactor">
    <cofactor evidence="1">
        <name>FAD</name>
        <dbReference type="ChEBI" id="CHEBI:57692"/>
    </cofactor>
</comment>
<keyword evidence="11" id="KW-1207">Sterol metabolism</keyword>
<dbReference type="GO" id="GO:0046872">
    <property type="term" value="F:metal ion binding"/>
    <property type="evidence" value="ECO:0007669"/>
    <property type="project" value="UniProtKB-KW"/>
</dbReference>
<dbReference type="Pfam" id="PF00732">
    <property type="entry name" value="GMC_oxred_N"/>
    <property type="match status" value="1"/>
</dbReference>
<dbReference type="GO" id="GO:0051536">
    <property type="term" value="F:iron-sulfur cluster binding"/>
    <property type="evidence" value="ECO:0007669"/>
    <property type="project" value="UniProtKB-KW"/>
</dbReference>
<dbReference type="PRINTS" id="PR00411">
    <property type="entry name" value="PNDRDTASEI"/>
</dbReference>
<evidence type="ECO:0000256" key="9">
    <source>
        <dbReference type="ARBA" id="ARBA00023014"/>
    </source>
</evidence>
<dbReference type="InterPro" id="IPR000172">
    <property type="entry name" value="GMC_OxRdtase_N"/>
</dbReference>
<keyword evidence="3" id="KW-0153">Cholesterol metabolism</keyword>
<evidence type="ECO:0000259" key="20">
    <source>
        <dbReference type="Pfam" id="PF05199"/>
    </source>
</evidence>
<keyword evidence="22" id="KW-1185">Reference proteome</keyword>
<evidence type="ECO:0000256" key="10">
    <source>
        <dbReference type="ARBA" id="ARBA00023098"/>
    </source>
</evidence>
<comment type="caution">
    <text evidence="21">The sequence shown here is derived from an EMBL/GenBank/DDBJ whole genome shotgun (WGS) entry which is preliminary data.</text>
</comment>
<evidence type="ECO:0000256" key="4">
    <source>
        <dbReference type="ARBA" id="ARBA00022630"/>
    </source>
</evidence>
<dbReference type="PROSITE" id="PS00198">
    <property type="entry name" value="4FE4S_FER_1"/>
    <property type="match status" value="1"/>
</dbReference>
<keyword evidence="6" id="KW-0274">FAD</keyword>
<keyword evidence="10" id="KW-0443">Lipid metabolism</keyword>